<evidence type="ECO:0000256" key="2">
    <source>
        <dbReference type="ARBA" id="ARBA00007870"/>
    </source>
</evidence>
<evidence type="ECO:0000259" key="11">
    <source>
        <dbReference type="Pfam" id="PF02558"/>
    </source>
</evidence>
<dbReference type="AlphaFoldDB" id="A0A1B1YQF9"/>
<evidence type="ECO:0000313" key="14">
    <source>
        <dbReference type="Proteomes" id="UP000092952"/>
    </source>
</evidence>
<dbReference type="EMBL" id="CP014671">
    <property type="protein sequence ID" value="ANX03014.1"/>
    <property type="molecule type" value="Genomic_DNA"/>
</dbReference>
<gene>
    <name evidence="13" type="ORF">PG2T_01610</name>
</gene>
<evidence type="ECO:0000256" key="3">
    <source>
        <dbReference type="ARBA" id="ARBA00013014"/>
    </source>
</evidence>
<evidence type="ECO:0000256" key="4">
    <source>
        <dbReference type="ARBA" id="ARBA00019465"/>
    </source>
</evidence>
<keyword evidence="6 10" id="KW-0521">NADP</keyword>
<dbReference type="InterPro" id="IPR008927">
    <property type="entry name" value="6-PGluconate_DH-like_C_sf"/>
</dbReference>
<feature type="domain" description="Ketopantoate reductase N-terminal" evidence="11">
    <location>
        <begin position="3"/>
        <end position="156"/>
    </location>
</feature>
<comment type="pathway">
    <text evidence="1 10">Cofactor biosynthesis; (R)-pantothenate biosynthesis; (R)-pantoate from 3-methyl-2-oxobutanoate: step 2/2.</text>
</comment>
<evidence type="ECO:0000256" key="9">
    <source>
        <dbReference type="ARBA" id="ARBA00048793"/>
    </source>
</evidence>
<name>A0A1B1YQF9_9GAMM</name>
<dbReference type="InterPro" id="IPR013332">
    <property type="entry name" value="KPR_N"/>
</dbReference>
<dbReference type="SUPFAM" id="SSF51735">
    <property type="entry name" value="NAD(P)-binding Rossmann-fold domains"/>
    <property type="match status" value="1"/>
</dbReference>
<evidence type="ECO:0000256" key="5">
    <source>
        <dbReference type="ARBA" id="ARBA00022655"/>
    </source>
</evidence>
<dbReference type="Gene3D" id="1.10.1040.10">
    <property type="entry name" value="N-(1-d-carboxylethyl)-l-norvaline Dehydrogenase, domain 2"/>
    <property type="match status" value="1"/>
</dbReference>
<dbReference type="Gene3D" id="3.40.50.720">
    <property type="entry name" value="NAD(P)-binding Rossmann-like Domain"/>
    <property type="match status" value="1"/>
</dbReference>
<dbReference type="RefSeq" id="WP_068802525.1">
    <property type="nucleotide sequence ID" value="NZ_CP014671.1"/>
</dbReference>
<protein>
    <recommendedName>
        <fullName evidence="4 10">2-dehydropantoate 2-reductase</fullName>
        <ecNumber evidence="3 10">1.1.1.169</ecNumber>
    </recommendedName>
    <alternativeName>
        <fullName evidence="8 10">Ketopantoate reductase</fullName>
    </alternativeName>
</protein>
<evidence type="ECO:0000313" key="13">
    <source>
        <dbReference type="EMBL" id="ANX03014.1"/>
    </source>
</evidence>
<comment type="catalytic activity">
    <reaction evidence="9 10">
        <text>(R)-pantoate + NADP(+) = 2-dehydropantoate + NADPH + H(+)</text>
        <dbReference type="Rhea" id="RHEA:16233"/>
        <dbReference type="ChEBI" id="CHEBI:11561"/>
        <dbReference type="ChEBI" id="CHEBI:15378"/>
        <dbReference type="ChEBI" id="CHEBI:15980"/>
        <dbReference type="ChEBI" id="CHEBI:57783"/>
        <dbReference type="ChEBI" id="CHEBI:58349"/>
        <dbReference type="EC" id="1.1.1.169"/>
    </reaction>
</comment>
<accession>A0A1B1YQF9</accession>
<keyword evidence="5 10" id="KW-0566">Pantothenate biosynthesis</keyword>
<dbReference type="Proteomes" id="UP000092952">
    <property type="component" value="Chromosome"/>
</dbReference>
<evidence type="ECO:0000256" key="1">
    <source>
        <dbReference type="ARBA" id="ARBA00004994"/>
    </source>
</evidence>
<dbReference type="STRING" id="1810504.PG2T_01610"/>
<dbReference type="Pfam" id="PF02558">
    <property type="entry name" value="ApbA"/>
    <property type="match status" value="1"/>
</dbReference>
<evidence type="ECO:0000256" key="7">
    <source>
        <dbReference type="ARBA" id="ARBA00023002"/>
    </source>
</evidence>
<proteinExistence type="inferred from homology"/>
<dbReference type="OrthoDB" id="6530772at2"/>
<comment type="function">
    <text evidence="10">Catalyzes the NADPH-dependent reduction of ketopantoate into pantoic acid.</text>
</comment>
<dbReference type="UniPathway" id="UPA00028">
    <property type="reaction ID" value="UER00004"/>
</dbReference>
<dbReference type="Pfam" id="PF08546">
    <property type="entry name" value="ApbA_C"/>
    <property type="match status" value="1"/>
</dbReference>
<evidence type="ECO:0000259" key="12">
    <source>
        <dbReference type="Pfam" id="PF08546"/>
    </source>
</evidence>
<dbReference type="NCBIfam" id="TIGR00745">
    <property type="entry name" value="apbA_panE"/>
    <property type="match status" value="1"/>
</dbReference>
<dbReference type="InterPro" id="IPR013328">
    <property type="entry name" value="6PGD_dom2"/>
</dbReference>
<dbReference type="SUPFAM" id="SSF48179">
    <property type="entry name" value="6-phosphogluconate dehydrogenase C-terminal domain-like"/>
    <property type="match status" value="1"/>
</dbReference>
<reference evidence="14" key="1">
    <citation type="submission" date="2016-03" db="EMBL/GenBank/DDBJ databases">
        <title>Complete genome sequence of Solimmundus cernigliae, representing a novel lineage of polycyclic aromatic hydrocarbon degraders within the Gammaproteobacteria.</title>
        <authorList>
            <person name="Singleton D.R."/>
            <person name="Dickey A.N."/>
            <person name="Scholl E.H."/>
            <person name="Wright F.A."/>
            <person name="Aitken M.D."/>
        </authorList>
    </citation>
    <scope>NUCLEOTIDE SEQUENCE [LARGE SCALE GENOMIC DNA]</scope>
    <source>
        <strain evidence="14">TR3.2</strain>
    </source>
</reference>
<evidence type="ECO:0000256" key="6">
    <source>
        <dbReference type="ARBA" id="ARBA00022857"/>
    </source>
</evidence>
<feature type="domain" description="Ketopantoate reductase C-terminal" evidence="12">
    <location>
        <begin position="183"/>
        <end position="330"/>
    </location>
</feature>
<dbReference type="InterPro" id="IPR003710">
    <property type="entry name" value="ApbA"/>
</dbReference>
<dbReference type="GO" id="GO:0008677">
    <property type="term" value="F:2-dehydropantoate 2-reductase activity"/>
    <property type="evidence" value="ECO:0007669"/>
    <property type="project" value="UniProtKB-EC"/>
</dbReference>
<dbReference type="KEGG" id="gbi:PG2T_01610"/>
<evidence type="ECO:0000256" key="8">
    <source>
        <dbReference type="ARBA" id="ARBA00032024"/>
    </source>
</evidence>
<organism evidence="13 14">
    <name type="scientific">Immundisolibacter cernigliae</name>
    <dbReference type="NCBI Taxonomy" id="1810504"/>
    <lineage>
        <taxon>Bacteria</taxon>
        <taxon>Pseudomonadati</taxon>
        <taxon>Pseudomonadota</taxon>
        <taxon>Gammaproteobacteria</taxon>
        <taxon>Immundisolibacterales</taxon>
        <taxon>Immundisolibacteraceae</taxon>
        <taxon>Immundisolibacter</taxon>
    </lineage>
</organism>
<keyword evidence="7 10" id="KW-0560">Oxidoreductase</keyword>
<dbReference type="InterPro" id="IPR013752">
    <property type="entry name" value="KPA_reductase"/>
</dbReference>
<dbReference type="PANTHER" id="PTHR21708">
    <property type="entry name" value="PROBABLE 2-DEHYDROPANTOATE 2-REDUCTASE"/>
    <property type="match status" value="1"/>
</dbReference>
<sequence length="336" mass="36184">MRVCILGAGGLGSVIGGYLAKTGVDTTLIARPAHADAIARDGLRIEGVRGEHLIRDNLTAISNPAEATGEFDYLILATKAKDSDTALASADCLRERVRTACSIQNTIVKEQVLADWIGDPARVMGASTIEGGSLEAPGFVKNHVTVPTTAYFGELDGTISPRAQALADAFNKAGLGAKAVDCIQQVLWEKLAQICNASAWSVSTLAGNNDLTFVHGMALREGAEHYVAISLELLAVYTALGYSPQNFYAPLSRLKDVYECKTEEDAVQLILGFGERMKQQNYVGRTSMHEDVVRGKKTEVDYIVKPFVDKGRELGIPVPTVTAAYRIIKVLDHYLA</sequence>
<dbReference type="InterPro" id="IPR051402">
    <property type="entry name" value="KPR-Related"/>
</dbReference>
<dbReference type="GO" id="GO:0005737">
    <property type="term" value="C:cytoplasm"/>
    <property type="evidence" value="ECO:0007669"/>
    <property type="project" value="TreeGrafter"/>
</dbReference>
<keyword evidence="14" id="KW-1185">Reference proteome</keyword>
<dbReference type="GO" id="GO:0015940">
    <property type="term" value="P:pantothenate biosynthetic process"/>
    <property type="evidence" value="ECO:0007669"/>
    <property type="project" value="UniProtKB-UniPathway"/>
</dbReference>
<evidence type="ECO:0000256" key="10">
    <source>
        <dbReference type="RuleBase" id="RU362068"/>
    </source>
</evidence>
<dbReference type="EC" id="1.1.1.169" evidence="3 10"/>
<dbReference type="InParanoid" id="A0A1B1YQF9"/>
<dbReference type="PANTHER" id="PTHR21708:SF26">
    <property type="entry name" value="2-DEHYDROPANTOATE 2-REDUCTASE"/>
    <property type="match status" value="1"/>
</dbReference>
<dbReference type="InterPro" id="IPR036291">
    <property type="entry name" value="NAD(P)-bd_dom_sf"/>
</dbReference>
<comment type="similarity">
    <text evidence="2 10">Belongs to the ketopantoate reductase family.</text>
</comment>